<dbReference type="SMART" id="SM00347">
    <property type="entry name" value="HTH_MARR"/>
    <property type="match status" value="1"/>
</dbReference>
<dbReference type="Gene3D" id="1.10.10.10">
    <property type="entry name" value="Winged helix-like DNA-binding domain superfamily/Winged helix DNA-binding domain"/>
    <property type="match status" value="1"/>
</dbReference>
<evidence type="ECO:0000259" key="1">
    <source>
        <dbReference type="PROSITE" id="PS50995"/>
    </source>
</evidence>
<keyword evidence="3" id="KW-1185">Reference proteome</keyword>
<dbReference type="Proteomes" id="UP001158045">
    <property type="component" value="Unassembled WGS sequence"/>
</dbReference>
<reference evidence="2 3" key="1">
    <citation type="submission" date="2023-04" db="EMBL/GenBank/DDBJ databases">
        <title>Fusibacter bizertensis strain WBS, isolated from littoral bottom sediments of the Arctic seas - biochemical and genomic analysis.</title>
        <authorList>
            <person name="Brioukhanov A.L."/>
        </authorList>
    </citation>
    <scope>NUCLEOTIDE SEQUENCE [LARGE SCALE GENOMIC DNA]</scope>
    <source>
        <strain evidence="2 3">WBS</strain>
    </source>
</reference>
<evidence type="ECO:0000313" key="3">
    <source>
        <dbReference type="Proteomes" id="UP001158045"/>
    </source>
</evidence>
<comment type="caution">
    <text evidence="2">The sequence shown here is derived from an EMBL/GenBank/DDBJ whole genome shotgun (WGS) entry which is preliminary data.</text>
</comment>
<dbReference type="RefSeq" id="WP_281094162.1">
    <property type="nucleotide sequence ID" value="NZ_JARYZI010000005.1"/>
</dbReference>
<dbReference type="InterPro" id="IPR039422">
    <property type="entry name" value="MarR/SlyA-like"/>
</dbReference>
<dbReference type="EMBL" id="JARYZI010000005">
    <property type="protein sequence ID" value="MDH8678320.1"/>
    <property type="molecule type" value="Genomic_DNA"/>
</dbReference>
<dbReference type="InterPro" id="IPR036390">
    <property type="entry name" value="WH_DNA-bd_sf"/>
</dbReference>
<dbReference type="InterPro" id="IPR036388">
    <property type="entry name" value="WH-like_DNA-bd_sf"/>
</dbReference>
<proteinExistence type="predicted"/>
<dbReference type="Pfam" id="PF01047">
    <property type="entry name" value="MarR"/>
    <property type="match status" value="1"/>
</dbReference>
<evidence type="ECO:0000313" key="2">
    <source>
        <dbReference type="EMBL" id="MDH8678320.1"/>
    </source>
</evidence>
<dbReference type="InterPro" id="IPR000835">
    <property type="entry name" value="HTH_MarR-typ"/>
</dbReference>
<feature type="domain" description="HTH marR-type" evidence="1">
    <location>
        <begin position="7"/>
        <end position="139"/>
    </location>
</feature>
<dbReference type="PANTHER" id="PTHR33164">
    <property type="entry name" value="TRANSCRIPTIONAL REGULATOR, MARR FAMILY"/>
    <property type="match status" value="1"/>
</dbReference>
<protein>
    <submittedName>
        <fullName evidence="2">MarR family transcriptional regulator</fullName>
    </submittedName>
</protein>
<gene>
    <name evidence="2" type="ORF">QE109_09185</name>
</gene>
<organism evidence="2 3">
    <name type="scientific">Fusibacter bizertensis</name>
    <dbReference type="NCBI Taxonomy" id="1488331"/>
    <lineage>
        <taxon>Bacteria</taxon>
        <taxon>Bacillati</taxon>
        <taxon>Bacillota</taxon>
        <taxon>Clostridia</taxon>
        <taxon>Eubacteriales</taxon>
        <taxon>Eubacteriales Family XII. Incertae Sedis</taxon>
        <taxon>Fusibacter</taxon>
    </lineage>
</organism>
<dbReference type="PANTHER" id="PTHR33164:SF43">
    <property type="entry name" value="HTH-TYPE TRANSCRIPTIONAL REPRESSOR YETL"/>
    <property type="match status" value="1"/>
</dbReference>
<dbReference type="SUPFAM" id="SSF46785">
    <property type="entry name" value="Winged helix' DNA-binding domain"/>
    <property type="match status" value="1"/>
</dbReference>
<dbReference type="PROSITE" id="PS50995">
    <property type="entry name" value="HTH_MARR_2"/>
    <property type="match status" value="1"/>
</dbReference>
<sequence length="149" mass="17048">MDEFERSYEVIRRVKRIKESMHEGMSKLFKDANLTGPQGMVVGILMRFGSLKISDISQHMGLSMSTVSGILDRLERDDIILREKSDEDGRVILIRLTDTFKQSSAETFSRPGDIWGKSLNLATEEELQTILDALSILERLMQEAQEKRL</sequence>
<accession>A0ABT6ND18</accession>
<name>A0ABT6ND18_9FIRM</name>